<evidence type="ECO:0000313" key="3">
    <source>
        <dbReference type="Proteomes" id="UP000239366"/>
    </source>
</evidence>
<dbReference type="PANTHER" id="PTHR12147">
    <property type="entry name" value="METALLOPEPTIDASE M28 FAMILY MEMBER"/>
    <property type="match status" value="1"/>
</dbReference>
<keyword evidence="3" id="KW-1185">Reference proteome</keyword>
<sequence>MAGREAGTPGIELAAVYIENFFKKHGIQPYYPAFRDTLTNFEPTAFNVVGYLPGSDPSWDKEAIIIGAHYDHIGMGKPVDGDEIANGANDNATGTTTVLELARYFAQRNNNKRPLIFVLFSAEEKGLLGSRHLAARMKKEGLSPYLVLNFEMTGVPMADKPYRTYLTGYKMSDLAQKMNAYAGEELVGFLPTAKAYNLFMRSDNYPFYEEFQIPAHTFSTFDFTNFDHYHQVGDEVNIMDMNHMSALINAMAPSIEQLINDASKVKMVDGDNSSNGM</sequence>
<organism evidence="2 3">
    <name type="scientific">Aureicoccus marinus</name>
    <dbReference type="NCBI Taxonomy" id="754435"/>
    <lineage>
        <taxon>Bacteria</taxon>
        <taxon>Pseudomonadati</taxon>
        <taxon>Bacteroidota</taxon>
        <taxon>Flavobacteriia</taxon>
        <taxon>Flavobacteriales</taxon>
        <taxon>Flavobacteriaceae</taxon>
        <taxon>Aureicoccus</taxon>
    </lineage>
</organism>
<gene>
    <name evidence="2" type="ORF">BST99_00215</name>
</gene>
<dbReference type="EMBL" id="MQVX01000001">
    <property type="protein sequence ID" value="PQJ14382.1"/>
    <property type="molecule type" value="Genomic_DNA"/>
</dbReference>
<dbReference type="Gene3D" id="3.40.630.10">
    <property type="entry name" value="Zn peptidases"/>
    <property type="match status" value="1"/>
</dbReference>
<dbReference type="SUPFAM" id="SSF53187">
    <property type="entry name" value="Zn-dependent exopeptidases"/>
    <property type="match status" value="1"/>
</dbReference>
<dbReference type="GO" id="GO:0006508">
    <property type="term" value="P:proteolysis"/>
    <property type="evidence" value="ECO:0007669"/>
    <property type="project" value="InterPro"/>
</dbReference>
<dbReference type="GO" id="GO:0008235">
    <property type="term" value="F:metalloexopeptidase activity"/>
    <property type="evidence" value="ECO:0007669"/>
    <property type="project" value="InterPro"/>
</dbReference>
<accession>A0A2S7T388</accession>
<protein>
    <submittedName>
        <fullName evidence="2">Peptidase M28</fullName>
    </submittedName>
</protein>
<dbReference type="PANTHER" id="PTHR12147:SF26">
    <property type="entry name" value="PEPTIDASE M28 DOMAIN-CONTAINING PROTEIN"/>
    <property type="match status" value="1"/>
</dbReference>
<dbReference type="AlphaFoldDB" id="A0A2S7T388"/>
<dbReference type="Proteomes" id="UP000239366">
    <property type="component" value="Unassembled WGS sequence"/>
</dbReference>
<comment type="caution">
    <text evidence="2">The sequence shown here is derived from an EMBL/GenBank/DDBJ whole genome shotgun (WGS) entry which is preliminary data.</text>
</comment>
<dbReference type="InterPro" id="IPR045175">
    <property type="entry name" value="M28_fam"/>
</dbReference>
<dbReference type="RefSeq" id="WP_245916140.1">
    <property type="nucleotide sequence ID" value="NZ_MQVX01000001.1"/>
</dbReference>
<name>A0A2S7T388_9FLAO</name>
<evidence type="ECO:0000259" key="1">
    <source>
        <dbReference type="Pfam" id="PF04389"/>
    </source>
</evidence>
<reference evidence="3" key="1">
    <citation type="submission" date="2016-11" db="EMBL/GenBank/DDBJ databases">
        <title>Trade-off between light-utilization and light-protection in marine flavobacteria.</title>
        <authorList>
            <person name="Kumagai Y."/>
            <person name="Yoshizawa S."/>
            <person name="Kogure K."/>
        </authorList>
    </citation>
    <scope>NUCLEOTIDE SEQUENCE [LARGE SCALE GENOMIC DNA]</scope>
    <source>
        <strain evidence="3">SG-18</strain>
    </source>
</reference>
<evidence type="ECO:0000313" key="2">
    <source>
        <dbReference type="EMBL" id="PQJ14382.1"/>
    </source>
</evidence>
<proteinExistence type="predicted"/>
<dbReference type="Pfam" id="PF04389">
    <property type="entry name" value="Peptidase_M28"/>
    <property type="match status" value="1"/>
</dbReference>
<feature type="domain" description="Peptidase M28" evidence="1">
    <location>
        <begin position="47"/>
        <end position="251"/>
    </location>
</feature>
<dbReference type="InterPro" id="IPR007484">
    <property type="entry name" value="Peptidase_M28"/>
</dbReference>